<feature type="domain" description="Trehalase-like N-terminal" evidence="14">
    <location>
        <begin position="3"/>
        <end position="149"/>
    </location>
</feature>
<keyword evidence="5" id="KW-0378">Hydrolase</keyword>
<dbReference type="AlphaFoldDB" id="A0A261UMH6"/>
<keyword evidence="7" id="KW-0326">Glycosidase</keyword>
<dbReference type="OrthoDB" id="3902805at2"/>
<organism evidence="15 16">
    <name type="scientific">Bordetella genomosp. 11</name>
    <dbReference type="NCBI Taxonomy" id="1416808"/>
    <lineage>
        <taxon>Bacteria</taxon>
        <taxon>Pseudomonadati</taxon>
        <taxon>Pseudomonadota</taxon>
        <taxon>Betaproteobacteria</taxon>
        <taxon>Burkholderiales</taxon>
        <taxon>Alcaligenaceae</taxon>
        <taxon>Bordetella</taxon>
    </lineage>
</organism>
<comment type="pathway">
    <text evidence="11">Glycan degradation; trehalose degradation; D-glucose from alpha,alpha-trehalose: step 1/1.</text>
</comment>
<comment type="catalytic activity">
    <reaction evidence="1">
        <text>alpha,alpha-trehalose + H2O = alpha-D-glucose + beta-D-glucose</text>
        <dbReference type="Rhea" id="RHEA:32675"/>
        <dbReference type="ChEBI" id="CHEBI:15377"/>
        <dbReference type="ChEBI" id="CHEBI:15903"/>
        <dbReference type="ChEBI" id="CHEBI:16551"/>
        <dbReference type="ChEBI" id="CHEBI:17925"/>
        <dbReference type="EC" id="3.2.1.28"/>
    </reaction>
</comment>
<evidence type="ECO:0000256" key="11">
    <source>
        <dbReference type="ARBA" id="ARBA00060615"/>
    </source>
</evidence>
<reference evidence="16" key="1">
    <citation type="submission" date="2017-05" db="EMBL/GenBank/DDBJ databases">
        <title>Complete and WGS of Bordetella genogroups.</title>
        <authorList>
            <person name="Spilker T."/>
            <person name="Lipuma J."/>
        </authorList>
    </citation>
    <scope>NUCLEOTIDE SEQUENCE [LARGE SCALE GENOMIC DNA]</scope>
    <source>
        <strain evidence="16">AU8856</strain>
    </source>
</reference>
<dbReference type="EC" id="3.2.1.28" evidence="3"/>
<dbReference type="Gene3D" id="1.50.10.10">
    <property type="match status" value="1"/>
</dbReference>
<dbReference type="Proteomes" id="UP000215767">
    <property type="component" value="Unassembled WGS sequence"/>
</dbReference>
<keyword evidence="6" id="KW-0119">Carbohydrate metabolism</keyword>
<evidence type="ECO:0000256" key="2">
    <source>
        <dbReference type="ARBA" id="ARBA00006188"/>
    </source>
</evidence>
<dbReference type="PANTHER" id="PTHR31616">
    <property type="entry name" value="TREHALASE"/>
    <property type="match status" value="1"/>
</dbReference>
<dbReference type="Pfam" id="PF00723">
    <property type="entry name" value="Glyco_hydro_15"/>
    <property type="match status" value="1"/>
</dbReference>
<sequence>MSKPLEDYGIIGNMLSAALVSRDGSIDWLCLPHFASAACFAALLGTEDHGFWKLCPSDAYQSRRRYIPGTAVLETRFETATGTVTLFDFMPLSDDEERVDVVRIVRGDHGHVDIDMELVLRFNYGQAVPWVRRRDYGLSAIAGPDAVELHTQAPLQGKDLRTVSRFKVRAGEHVPFTLSYHPSHKVPHFVPDRMESLDRTVAWWKEWAKHCRTDHRFPEWHEAIVRSLITLKLLTYRPTGGIVAAPTTSLPENLGGTRNWDYRYCWLRDSSLTLYALLNAGYREEAEAWRMWLMRASAGHPDQLQIMYGIAGERSLPEMEIPWLPGYENSGPVRIGNAASAQVQMDIYGELIDTLHAAREAELAPLEQAWRLQRILLTPLEEKWKQQDHGIWEVRGAPRSFTHSRLMCWVGFDRAIKSAERFGLEGPVQRWRHLRDEIRADILRHGFDAGMNSFVQHYGGKALDASLLLIPQVGFLAIDDPRVAGTIQAIEKGLMRDGLVMRYVPEQSDDGLAQNEGVFLACSFWLADAYAMQGRLDEAATLFERLLSLRNDLGLLAEEYDPVRQRMVGNFPQAFSHIGLVNTAYNLLQAQGPARQRSRSAAPHNGTGAHNGATTRHGQSADRSTANDGGPAPEAADAPRTADASGPARADPR</sequence>
<dbReference type="PANTHER" id="PTHR31616:SF0">
    <property type="entry name" value="GLUCAN 1,4-ALPHA-GLUCOSIDASE"/>
    <property type="match status" value="1"/>
</dbReference>
<feature type="compositionally biased region" description="Low complexity" evidence="12">
    <location>
        <begin position="626"/>
        <end position="639"/>
    </location>
</feature>
<dbReference type="EMBL" id="NEVS01000004">
    <property type="protein sequence ID" value="OZI62841.1"/>
    <property type="molecule type" value="Genomic_DNA"/>
</dbReference>
<dbReference type="SUPFAM" id="SSF48208">
    <property type="entry name" value="Six-hairpin glycosidases"/>
    <property type="match status" value="1"/>
</dbReference>
<proteinExistence type="inferred from homology"/>
<gene>
    <name evidence="15" type="ORF">CAL28_27310</name>
</gene>
<evidence type="ECO:0000259" key="14">
    <source>
        <dbReference type="Pfam" id="PF19291"/>
    </source>
</evidence>
<feature type="domain" description="GH15-like" evidence="13">
    <location>
        <begin position="221"/>
        <end position="584"/>
    </location>
</feature>
<evidence type="ECO:0000256" key="3">
    <source>
        <dbReference type="ARBA" id="ARBA00012757"/>
    </source>
</evidence>
<evidence type="ECO:0000256" key="10">
    <source>
        <dbReference type="ARBA" id="ARBA00053030"/>
    </source>
</evidence>
<dbReference type="InterPro" id="IPR045582">
    <property type="entry name" value="Trehalase-like_N"/>
</dbReference>
<dbReference type="InterPro" id="IPR012341">
    <property type="entry name" value="6hp_glycosidase-like_sf"/>
</dbReference>
<evidence type="ECO:0000256" key="9">
    <source>
        <dbReference type="ARBA" id="ARBA00031637"/>
    </source>
</evidence>
<evidence type="ECO:0000256" key="8">
    <source>
        <dbReference type="ARBA" id="ARBA00030473"/>
    </source>
</evidence>
<dbReference type="FunFam" id="1.50.10.10:FF:000005">
    <property type="entry name" value="Glycosyl hydrolase, glucoamylase"/>
    <property type="match status" value="1"/>
</dbReference>
<evidence type="ECO:0000259" key="13">
    <source>
        <dbReference type="Pfam" id="PF00723"/>
    </source>
</evidence>
<dbReference type="InterPro" id="IPR011613">
    <property type="entry name" value="GH15-like"/>
</dbReference>
<dbReference type="GO" id="GO:0005993">
    <property type="term" value="P:trehalose catabolic process"/>
    <property type="evidence" value="ECO:0007669"/>
    <property type="project" value="UniProtKB-ARBA"/>
</dbReference>
<accession>A0A261UMH6</accession>
<dbReference type="InterPro" id="IPR008928">
    <property type="entry name" value="6-hairpin_glycosidase_sf"/>
</dbReference>
<comment type="caution">
    <text evidence="15">The sequence shown here is derived from an EMBL/GenBank/DDBJ whole genome shotgun (WGS) entry which is preliminary data.</text>
</comment>
<dbReference type="RefSeq" id="WP_094844114.1">
    <property type="nucleotide sequence ID" value="NZ_NEVS01000004.1"/>
</dbReference>
<keyword evidence="16" id="KW-1185">Reference proteome</keyword>
<evidence type="ECO:0000256" key="1">
    <source>
        <dbReference type="ARBA" id="ARBA00001576"/>
    </source>
</evidence>
<evidence type="ECO:0000256" key="12">
    <source>
        <dbReference type="SAM" id="MobiDB-lite"/>
    </source>
</evidence>
<comment type="cofactor">
    <cofactor evidence="10">
        <name>phosphate</name>
        <dbReference type="ChEBI" id="CHEBI:43474"/>
    </cofactor>
</comment>
<feature type="region of interest" description="Disordered" evidence="12">
    <location>
        <begin position="591"/>
        <end position="653"/>
    </location>
</feature>
<name>A0A261UMH6_9BORD</name>
<evidence type="ECO:0000313" key="16">
    <source>
        <dbReference type="Proteomes" id="UP000215767"/>
    </source>
</evidence>
<protein>
    <recommendedName>
        <fullName evidence="4">Trehalase</fullName>
        <ecNumber evidence="3">3.2.1.28</ecNumber>
    </recommendedName>
    <alternativeName>
        <fullName evidence="8">Alpha,alpha-trehalase</fullName>
    </alternativeName>
    <alternativeName>
        <fullName evidence="9">Alpha,alpha-trehalose glucohydrolase</fullName>
    </alternativeName>
</protein>
<evidence type="ECO:0000256" key="4">
    <source>
        <dbReference type="ARBA" id="ARBA00019905"/>
    </source>
</evidence>
<evidence type="ECO:0000256" key="6">
    <source>
        <dbReference type="ARBA" id="ARBA00023277"/>
    </source>
</evidence>
<dbReference type="Pfam" id="PF19291">
    <property type="entry name" value="TREH_N"/>
    <property type="match status" value="1"/>
</dbReference>
<evidence type="ECO:0000313" key="15">
    <source>
        <dbReference type="EMBL" id="OZI62841.1"/>
    </source>
</evidence>
<evidence type="ECO:0000256" key="5">
    <source>
        <dbReference type="ARBA" id="ARBA00022801"/>
    </source>
</evidence>
<comment type="similarity">
    <text evidence="2">Belongs to the glycosyl hydrolase 15 family.</text>
</comment>
<evidence type="ECO:0000256" key="7">
    <source>
        <dbReference type="ARBA" id="ARBA00023295"/>
    </source>
</evidence>
<feature type="compositionally biased region" description="Polar residues" evidence="12">
    <location>
        <begin position="612"/>
        <end position="624"/>
    </location>
</feature>
<dbReference type="GO" id="GO:0004555">
    <property type="term" value="F:alpha,alpha-trehalase activity"/>
    <property type="evidence" value="ECO:0007669"/>
    <property type="project" value="UniProtKB-EC"/>
</dbReference>